<dbReference type="InterPro" id="IPR036691">
    <property type="entry name" value="Endo/exonu/phosph_ase_sf"/>
</dbReference>
<dbReference type="Proteomes" id="UP000035740">
    <property type="component" value="Unassembled WGS sequence"/>
</dbReference>
<dbReference type="OrthoDB" id="2207231at2759"/>
<name>A0A0J8B4F4_BETVV</name>
<dbReference type="InterPro" id="IPR000477">
    <property type="entry name" value="RT_dom"/>
</dbReference>
<reference evidence="4 5" key="1">
    <citation type="journal article" date="2014" name="Nature">
        <title>The genome of the recently domesticated crop plant sugar beet (Beta vulgaris).</title>
        <authorList>
            <person name="Dohm J.C."/>
            <person name="Minoche A.E."/>
            <person name="Holtgrawe D."/>
            <person name="Capella-Gutierrez S."/>
            <person name="Zakrzewski F."/>
            <person name="Tafer H."/>
            <person name="Rupp O."/>
            <person name="Sorensen T.R."/>
            <person name="Stracke R."/>
            <person name="Reinhardt R."/>
            <person name="Goesmann A."/>
            <person name="Kraft T."/>
            <person name="Schulz B."/>
            <person name="Stadler P.F."/>
            <person name="Schmidt T."/>
            <person name="Gabaldon T."/>
            <person name="Lehrach H."/>
            <person name="Weisshaar B."/>
            <person name="Himmelbauer H."/>
        </authorList>
    </citation>
    <scope>NUCLEOTIDE SEQUENCE [LARGE SCALE GENOMIC DNA]</scope>
    <source>
        <tissue evidence="4">Taproot</tissue>
    </source>
</reference>
<evidence type="ECO:0000256" key="1">
    <source>
        <dbReference type="SAM" id="MobiDB-lite"/>
    </source>
</evidence>
<protein>
    <submittedName>
        <fullName evidence="4">Uncharacterized protein</fullName>
    </submittedName>
</protein>
<dbReference type="Gramene" id="KMS94717">
    <property type="protein sequence ID" value="KMS94717"/>
    <property type="gene ID" value="BVRB_015980"/>
</dbReference>
<accession>A0A0J8B4F4</accession>
<dbReference type="InterPro" id="IPR005135">
    <property type="entry name" value="Endo/exonuclease/phosphatase"/>
</dbReference>
<dbReference type="SUPFAM" id="SSF56219">
    <property type="entry name" value="DNase I-like"/>
    <property type="match status" value="1"/>
</dbReference>
<dbReference type="Pfam" id="PF00078">
    <property type="entry name" value="RVT_1"/>
    <property type="match status" value="1"/>
</dbReference>
<gene>
    <name evidence="4" type="ORF">BVRB_015980</name>
</gene>
<evidence type="ECO:0000313" key="4">
    <source>
        <dbReference type="EMBL" id="KMS94717.1"/>
    </source>
</evidence>
<keyword evidence="5" id="KW-1185">Reference proteome</keyword>
<sequence>MEGGWDALLLYETWIHPDRGLLQPRHAQWQRLDAVCTDLHPNAPRGKAGISLLVRHTARAALFRCCPQNRWAIWTTRGTIVVGVYIPPSVSIAGYRQSLETLTASIDEVSIVHSKPVVVLGDFNARLGEITGDHSSNARSAATQAFIVRAQLEFLNLRLTRSPRRWTWLSPGCMSIVDLAMVRGAPCAHFMVTRPPAETPHRVLLADIADTLDDVILDPSRWTWSRRAFSSPDRLELCAQLLKPMMQALASLWRFVGDRLDRQLEAEDPCDPALLHTAQEMIDEAYTSTCRGRRMIGTPRAFIFRKLRARGMPEHVIGVVQALLDSCQVIIRIGNERSDPVDVQVGVPQGDVLSPDMFNVFVDDLAERLIAVCDRHGGCPTYGNVKMPLVMYADDQTLMHWDATTMQAMMAEVEEYAAQHQYVYNVNKCVVSHAPQNAGWPAILTDRLEKAKKAINGLDMMGAFDNMFLPAARKRLMITAYGRSRAEYGMAIAPHTKAALKPVDSWLMEMTAKCLGGGRGSALTMRYCGIVPTHSRMSQLRLRFVAGLRFNMARPIVEPSLATKVYQKAALPPNRRRSRNSQEPRDVPSVLRRLLRYMPIIDLAEATSDKYTMEFRNNFHREPDHGESHVIAGRAAIVALNKLTWSENERRLKLLPLQQQTFSVPHPTAYLAGAQAPLIGRWLTNLIPGHGTQGKPCVLCNGSYPVSRYHICRCADSAVRLGDSYCPIAHAEHFCQVDNALDATIMDLVPREDRQKAALASMDKCPYQPRPNTARRGRQDQEAAPQPRLEPRRSPLDRYRPWRDELWQQRVEGIANAITDIQQMCCPPTRNTPGVFLPRSSTSPPMDRRRGGDHGVLSQAFPLPTSGAAEVFTAGNRGVSPPIRPPA</sequence>
<dbReference type="GO" id="GO:0003824">
    <property type="term" value="F:catalytic activity"/>
    <property type="evidence" value="ECO:0007669"/>
    <property type="project" value="InterPro"/>
</dbReference>
<dbReference type="EMBL" id="KQ091075">
    <property type="protein sequence ID" value="KMS94717.1"/>
    <property type="molecule type" value="Genomic_DNA"/>
</dbReference>
<evidence type="ECO:0000313" key="5">
    <source>
        <dbReference type="Proteomes" id="UP000035740"/>
    </source>
</evidence>
<organism evidence="4 5">
    <name type="scientific">Beta vulgaris subsp. vulgaris</name>
    <name type="common">Beet</name>
    <dbReference type="NCBI Taxonomy" id="3555"/>
    <lineage>
        <taxon>Eukaryota</taxon>
        <taxon>Viridiplantae</taxon>
        <taxon>Streptophyta</taxon>
        <taxon>Embryophyta</taxon>
        <taxon>Tracheophyta</taxon>
        <taxon>Spermatophyta</taxon>
        <taxon>Magnoliopsida</taxon>
        <taxon>eudicotyledons</taxon>
        <taxon>Gunneridae</taxon>
        <taxon>Pentapetalae</taxon>
        <taxon>Caryophyllales</taxon>
        <taxon>Chenopodiaceae</taxon>
        <taxon>Betoideae</taxon>
        <taxon>Beta</taxon>
    </lineage>
</organism>
<feature type="domain" description="Endonuclease/exonuclease/phosphatase" evidence="3">
    <location>
        <begin position="6"/>
        <end position="197"/>
    </location>
</feature>
<evidence type="ECO:0000259" key="2">
    <source>
        <dbReference type="Pfam" id="PF00078"/>
    </source>
</evidence>
<dbReference type="AlphaFoldDB" id="A0A0J8B4F4"/>
<feature type="non-terminal residue" evidence="4">
    <location>
        <position position="887"/>
    </location>
</feature>
<feature type="region of interest" description="Disordered" evidence="1">
    <location>
        <begin position="760"/>
        <end position="797"/>
    </location>
</feature>
<dbReference type="Pfam" id="PF03372">
    <property type="entry name" value="Exo_endo_phos"/>
    <property type="match status" value="1"/>
</dbReference>
<dbReference type="Gene3D" id="3.60.10.10">
    <property type="entry name" value="Endonuclease/exonuclease/phosphatase"/>
    <property type="match status" value="1"/>
</dbReference>
<proteinExistence type="predicted"/>
<feature type="domain" description="Reverse transcriptase" evidence="2">
    <location>
        <begin position="301"/>
        <end position="433"/>
    </location>
</feature>
<evidence type="ECO:0000259" key="3">
    <source>
        <dbReference type="Pfam" id="PF03372"/>
    </source>
</evidence>
<feature type="region of interest" description="Disordered" evidence="1">
    <location>
        <begin position="824"/>
        <end position="861"/>
    </location>
</feature>